<protein>
    <submittedName>
        <fullName evidence="2">Uncharacterized protein</fullName>
    </submittedName>
</protein>
<organism evidence="2">
    <name type="scientific">viral metagenome</name>
    <dbReference type="NCBI Taxonomy" id="1070528"/>
    <lineage>
        <taxon>unclassified sequences</taxon>
        <taxon>metagenomes</taxon>
        <taxon>organismal metagenomes</taxon>
    </lineage>
</organism>
<keyword evidence="1" id="KW-1133">Transmembrane helix</keyword>
<dbReference type="AlphaFoldDB" id="A0A6C0JIN0"/>
<feature type="transmembrane region" description="Helical" evidence="1">
    <location>
        <begin position="12"/>
        <end position="28"/>
    </location>
</feature>
<proteinExistence type="predicted"/>
<dbReference type="EMBL" id="MN740384">
    <property type="protein sequence ID" value="QHU03658.1"/>
    <property type="molecule type" value="Genomic_DNA"/>
</dbReference>
<name>A0A6C0JIN0_9ZZZZ</name>
<accession>A0A6C0JIN0</accession>
<evidence type="ECO:0000256" key="1">
    <source>
        <dbReference type="SAM" id="Phobius"/>
    </source>
</evidence>
<keyword evidence="1" id="KW-0812">Transmembrane</keyword>
<sequence length="103" mass="10902">MFNLNRTNRNALISIFTLITVIFVIGMLKQSSKYQPKPLIIKTANEESIFTLPNEIACTPGFTSDGSTYTKALTPGGLCGSEALVAGQAGGYEIEDGIGGSLI</sequence>
<evidence type="ECO:0000313" key="2">
    <source>
        <dbReference type="EMBL" id="QHU03658.1"/>
    </source>
</evidence>
<keyword evidence="1" id="KW-0472">Membrane</keyword>
<reference evidence="2" key="1">
    <citation type="journal article" date="2020" name="Nature">
        <title>Giant virus diversity and host interactions through global metagenomics.</title>
        <authorList>
            <person name="Schulz F."/>
            <person name="Roux S."/>
            <person name="Paez-Espino D."/>
            <person name="Jungbluth S."/>
            <person name="Walsh D.A."/>
            <person name="Denef V.J."/>
            <person name="McMahon K.D."/>
            <person name="Konstantinidis K.T."/>
            <person name="Eloe-Fadrosh E.A."/>
            <person name="Kyrpides N.C."/>
            <person name="Woyke T."/>
        </authorList>
    </citation>
    <scope>NUCLEOTIDE SEQUENCE</scope>
    <source>
        <strain evidence="2">GVMAG-M-3300027206-1</strain>
    </source>
</reference>